<protein>
    <recommendedName>
        <fullName evidence="9">WSC domain-containing protein</fullName>
    </recommendedName>
</protein>
<dbReference type="InterPro" id="IPR051836">
    <property type="entry name" value="Kremen_rcpt"/>
</dbReference>
<dbReference type="PANTHER" id="PTHR24269">
    <property type="entry name" value="KREMEN PROTEIN"/>
    <property type="match status" value="1"/>
</dbReference>
<evidence type="ECO:0000256" key="4">
    <source>
        <dbReference type="ARBA" id="ARBA00022989"/>
    </source>
</evidence>
<feature type="chain" id="PRO_5003468833" description="WSC domain-containing protein" evidence="8">
    <location>
        <begin position="20"/>
        <end position="927"/>
    </location>
</feature>
<keyword evidence="3 8" id="KW-0732">Signal</keyword>
<dbReference type="Pfam" id="PF01822">
    <property type="entry name" value="WSC"/>
    <property type="match status" value="5"/>
</dbReference>
<evidence type="ECO:0000313" key="10">
    <source>
        <dbReference type="EMBL" id="CCA67750.1"/>
    </source>
</evidence>
<keyword evidence="2" id="KW-0812">Transmembrane</keyword>
<dbReference type="eggNOG" id="KOG4157">
    <property type="taxonomic scope" value="Eukaryota"/>
</dbReference>
<sequence length="927" mass="98722">MATIALALLAPLLYTNTNALPIQSNEGPAWQPYGCYTDNVAARTLSGAELVSESMTTATCQAFCFSKGYKYAGTEWSRECFCDNEFRNGGVRTNEGCVMKCTGAADEVCGGDIHLTVYENTGSLSPPPLNYVDWESKGCYTDSVANRALPNQVYIDGDMTADKCMSKCFSLGYPLAGVEFARECFCGSSIGSSGIPVTIGCDMQCTGNANEICGGANRLNIFQYTTTPSPLPSSGGWSLYGETGCYTDVVANRALGLRVYVDGAMTVPKCTEKCFSLKYGYAGVEYADECYCSHSIGSSGMPAEDGCTMPCTGDLSTICGGPDRVNIYEYQGKDFPAGATVLASYKEFSSQGCYTDSVQARIMNQVGVDDQMTVETCIDTCIAAGYHVAGVEYGNECYCSATLPVESAKATDNCIMSCAGDSGHLCGGPNRLNVYQYQVPGSTSTELSESNAETPTSTTSNIISTSTDTTGFQTAAPTIILPHWDTVGCITGWDPSTNSKYSMKFGPYLSTTMCENQCIHRAPGSWYASVRDGWCYCYETEPLAAYDATSDACNTPCPSDPRQMCGGTSATVLKFTPPSLPTPGSYNDWTYVGCGEGTFNWDIRSPRTSLTADTPAYETCLDYCGQNGSVAALQDTLCLCLSSIPGELTYGSDLCLSTVGTNPLEIVGTADWQSNIKSTFQVFQRVASTSSTTSTPTQASTSASTDVASTQTSVPLSPPFFAELGCSSDIDLDSAPVSLPLGDDLSHQLCGVLCTYYMATYAALNQGVCYCFDQEPTATFNAGGSCNTHCPGNSDTLNESCGGSGREATVLRYSPPPRNIAFPQGWSSLGCAANVLLPSNPETVHENMPEDEPAYDHCLNFCADKGNYALLIGPHCYCQTAVPEDQTFDSPLCISQYGSNLGDAVGTIHSWNSALNTYQVFVQTRTK</sequence>
<keyword evidence="11" id="KW-1185">Reference proteome</keyword>
<evidence type="ECO:0000259" key="9">
    <source>
        <dbReference type="PROSITE" id="PS51212"/>
    </source>
</evidence>
<evidence type="ECO:0000256" key="6">
    <source>
        <dbReference type="ARBA" id="ARBA00023180"/>
    </source>
</evidence>
<evidence type="ECO:0000256" key="3">
    <source>
        <dbReference type="ARBA" id="ARBA00022729"/>
    </source>
</evidence>
<proteinExistence type="predicted"/>
<keyword evidence="4" id="KW-1133">Transmembrane helix</keyword>
<organism evidence="10 11">
    <name type="scientific">Serendipita indica (strain DSM 11827)</name>
    <name type="common">Root endophyte fungus</name>
    <name type="synonym">Piriformospora indica</name>
    <dbReference type="NCBI Taxonomy" id="1109443"/>
    <lineage>
        <taxon>Eukaryota</taxon>
        <taxon>Fungi</taxon>
        <taxon>Dikarya</taxon>
        <taxon>Basidiomycota</taxon>
        <taxon>Agaricomycotina</taxon>
        <taxon>Agaricomycetes</taxon>
        <taxon>Sebacinales</taxon>
        <taxon>Serendipitaceae</taxon>
        <taxon>Serendipita</taxon>
    </lineage>
</organism>
<dbReference type="HOGENOM" id="CLU_315250_0_0_1"/>
<evidence type="ECO:0000256" key="2">
    <source>
        <dbReference type="ARBA" id="ARBA00022692"/>
    </source>
</evidence>
<feature type="domain" description="WSC" evidence="9">
    <location>
        <begin position="239"/>
        <end position="331"/>
    </location>
</feature>
<feature type="domain" description="WSC" evidence="9">
    <location>
        <begin position="133"/>
        <end position="225"/>
    </location>
</feature>
<dbReference type="OrthoDB" id="5985073at2759"/>
<feature type="region of interest" description="Disordered" evidence="7">
    <location>
        <begin position="691"/>
        <end position="710"/>
    </location>
</feature>
<dbReference type="SMART" id="SM00321">
    <property type="entry name" value="WSC"/>
    <property type="match status" value="5"/>
</dbReference>
<evidence type="ECO:0000256" key="1">
    <source>
        <dbReference type="ARBA" id="ARBA00004167"/>
    </source>
</evidence>
<dbReference type="GO" id="GO:0005886">
    <property type="term" value="C:plasma membrane"/>
    <property type="evidence" value="ECO:0007669"/>
    <property type="project" value="TreeGrafter"/>
</dbReference>
<gene>
    <name evidence="10" type="ORF">PIIN_01574</name>
</gene>
<dbReference type="PANTHER" id="PTHR24269:SF16">
    <property type="entry name" value="PROTEIN SLG1"/>
    <property type="match status" value="1"/>
</dbReference>
<comment type="subcellular location">
    <subcellularLocation>
        <location evidence="1">Membrane</location>
        <topology evidence="1">Single-pass membrane protein</topology>
    </subcellularLocation>
</comment>
<dbReference type="InParanoid" id="G4T8Y2"/>
<feature type="region of interest" description="Disordered" evidence="7">
    <location>
        <begin position="444"/>
        <end position="465"/>
    </location>
</feature>
<feature type="signal peptide" evidence="8">
    <location>
        <begin position="1"/>
        <end position="19"/>
    </location>
</feature>
<feature type="domain" description="WSC" evidence="9">
    <location>
        <begin position="483"/>
        <end position="577"/>
    </location>
</feature>
<feature type="domain" description="WSC" evidence="9">
    <location>
        <begin position="29"/>
        <end position="121"/>
    </location>
</feature>
<evidence type="ECO:0000256" key="8">
    <source>
        <dbReference type="SAM" id="SignalP"/>
    </source>
</evidence>
<evidence type="ECO:0000256" key="7">
    <source>
        <dbReference type="SAM" id="MobiDB-lite"/>
    </source>
</evidence>
<keyword evidence="6" id="KW-0325">Glycoprotein</keyword>
<dbReference type="STRING" id="1109443.G4T8Y2"/>
<dbReference type="AlphaFoldDB" id="G4T8Y2"/>
<reference evidence="10 11" key="1">
    <citation type="journal article" date="2011" name="PLoS Pathog.">
        <title>Endophytic Life Strategies Decoded by Genome and Transcriptome Analyses of the Mutualistic Root Symbiont Piriformospora indica.</title>
        <authorList>
            <person name="Zuccaro A."/>
            <person name="Lahrmann U."/>
            <person name="Guldener U."/>
            <person name="Langen G."/>
            <person name="Pfiffi S."/>
            <person name="Biedenkopf D."/>
            <person name="Wong P."/>
            <person name="Samans B."/>
            <person name="Grimm C."/>
            <person name="Basiewicz M."/>
            <person name="Murat C."/>
            <person name="Martin F."/>
            <person name="Kogel K.H."/>
        </authorList>
    </citation>
    <scope>NUCLEOTIDE SEQUENCE [LARGE SCALE GENOMIC DNA]</scope>
    <source>
        <strain evidence="10 11">DSM 11827</strain>
    </source>
</reference>
<feature type="domain" description="WSC" evidence="9">
    <location>
        <begin position="720"/>
        <end position="813"/>
    </location>
</feature>
<feature type="compositionally biased region" description="Polar residues" evidence="7">
    <location>
        <begin position="444"/>
        <end position="453"/>
    </location>
</feature>
<accession>G4T8Y2</accession>
<dbReference type="EMBL" id="CAFZ01000019">
    <property type="protein sequence ID" value="CCA67750.1"/>
    <property type="molecule type" value="Genomic_DNA"/>
</dbReference>
<evidence type="ECO:0000313" key="11">
    <source>
        <dbReference type="Proteomes" id="UP000007148"/>
    </source>
</evidence>
<dbReference type="InterPro" id="IPR002889">
    <property type="entry name" value="WSC_carb-bd"/>
</dbReference>
<dbReference type="Proteomes" id="UP000007148">
    <property type="component" value="Unassembled WGS sequence"/>
</dbReference>
<evidence type="ECO:0000256" key="5">
    <source>
        <dbReference type="ARBA" id="ARBA00023136"/>
    </source>
</evidence>
<feature type="domain" description="WSC" evidence="9">
    <location>
        <begin position="347"/>
        <end position="438"/>
    </location>
</feature>
<keyword evidence="5" id="KW-0472">Membrane</keyword>
<name>G4T8Y2_SERID</name>
<feature type="compositionally biased region" description="Low complexity" evidence="7">
    <location>
        <begin position="454"/>
        <end position="465"/>
    </location>
</feature>
<comment type="caution">
    <text evidence="10">The sequence shown here is derived from an EMBL/GenBank/DDBJ whole genome shotgun (WGS) entry which is preliminary data.</text>
</comment>
<dbReference type="PROSITE" id="PS51212">
    <property type="entry name" value="WSC"/>
    <property type="match status" value="6"/>
</dbReference>